<dbReference type="SUPFAM" id="SSF51197">
    <property type="entry name" value="Clavaminate synthase-like"/>
    <property type="match status" value="1"/>
</dbReference>
<dbReference type="RefSeq" id="XP_013285491.1">
    <property type="nucleotide sequence ID" value="XM_013430037.1"/>
</dbReference>
<dbReference type="VEuPathDB" id="FungiDB:Z517_04709"/>
<keyword evidence="2" id="KW-0479">Metal-binding</keyword>
<name>A0A0D2GL73_9EURO</name>
<evidence type="ECO:0000256" key="1">
    <source>
        <dbReference type="ARBA" id="ARBA00005896"/>
    </source>
</evidence>
<dbReference type="AlphaFoldDB" id="A0A0D2GL73"/>
<sequence length="349" mass="39925">MGSAGGGGTLRFEPLHATFVAQVHGVDWTKPIPDAVIDEIQAGIDKYGVLVFRAANIDNDTQVNFMRRFGELDSMPNLRDRRFPDQPHIFDVSNLDGQGNIIRETDRVSSLMNKGNQLWHTDMTYHPRRDKYSLLRAVEIPPKGCGGETEFADSRSAYEALSPEWKARLEDVVCDCSLLYNRREAAPDLYKGVDPFEYSISRWKAVYPHPGSGRKNLYLTSYAYKLDGYSVEESKRIADELIAHGTQPRFVYKVLWEQPGDLVMWDNTAVWHRALDDSAYLHKYRRDMRRTNTFDDGEFAWGENEPGKWWHVKMPKDPLAHEKGQNQERPQAAEKTGVLLSTSEVQQVA</sequence>
<evidence type="ECO:0000256" key="4">
    <source>
        <dbReference type="ARBA" id="ARBA00023002"/>
    </source>
</evidence>
<keyword evidence="4" id="KW-0560">Oxidoreductase</keyword>
<dbReference type="GO" id="GO:0046872">
    <property type="term" value="F:metal ion binding"/>
    <property type="evidence" value="ECO:0007669"/>
    <property type="project" value="UniProtKB-KW"/>
</dbReference>
<feature type="compositionally biased region" description="Polar residues" evidence="6">
    <location>
        <begin position="339"/>
        <end position="349"/>
    </location>
</feature>
<protein>
    <recommendedName>
        <fullName evidence="7">TauD/TfdA-like domain-containing protein</fullName>
    </recommendedName>
</protein>
<dbReference type="Pfam" id="PF02668">
    <property type="entry name" value="TauD"/>
    <property type="match status" value="1"/>
</dbReference>
<evidence type="ECO:0000256" key="5">
    <source>
        <dbReference type="ARBA" id="ARBA00023004"/>
    </source>
</evidence>
<dbReference type="GeneID" id="25304199"/>
<dbReference type="Proteomes" id="UP000053029">
    <property type="component" value="Unassembled WGS sequence"/>
</dbReference>
<dbReference type="Gene3D" id="3.60.130.10">
    <property type="entry name" value="Clavaminate synthase-like"/>
    <property type="match status" value="1"/>
</dbReference>
<organism evidence="8 9">
    <name type="scientific">Fonsecaea pedrosoi CBS 271.37</name>
    <dbReference type="NCBI Taxonomy" id="1442368"/>
    <lineage>
        <taxon>Eukaryota</taxon>
        <taxon>Fungi</taxon>
        <taxon>Dikarya</taxon>
        <taxon>Ascomycota</taxon>
        <taxon>Pezizomycotina</taxon>
        <taxon>Eurotiomycetes</taxon>
        <taxon>Chaetothyriomycetidae</taxon>
        <taxon>Chaetothyriales</taxon>
        <taxon>Herpotrichiellaceae</taxon>
        <taxon>Fonsecaea</taxon>
    </lineage>
</organism>
<dbReference type="HOGENOM" id="CLU_036005_2_0_1"/>
<evidence type="ECO:0000256" key="2">
    <source>
        <dbReference type="ARBA" id="ARBA00022723"/>
    </source>
</evidence>
<keyword evidence="9" id="KW-1185">Reference proteome</keyword>
<dbReference type="InterPro" id="IPR051178">
    <property type="entry name" value="TfdA_dioxygenase"/>
</dbReference>
<feature type="compositionally biased region" description="Basic and acidic residues" evidence="6">
    <location>
        <begin position="315"/>
        <end position="326"/>
    </location>
</feature>
<evidence type="ECO:0000259" key="7">
    <source>
        <dbReference type="Pfam" id="PF02668"/>
    </source>
</evidence>
<dbReference type="InterPro" id="IPR042098">
    <property type="entry name" value="TauD-like_sf"/>
</dbReference>
<evidence type="ECO:0000256" key="6">
    <source>
        <dbReference type="SAM" id="MobiDB-lite"/>
    </source>
</evidence>
<keyword evidence="3" id="KW-0223">Dioxygenase</keyword>
<feature type="domain" description="TauD/TfdA-like" evidence="7">
    <location>
        <begin position="12"/>
        <end position="291"/>
    </location>
</feature>
<accession>A0A0D2GL73</accession>
<comment type="similarity">
    <text evidence="1">Belongs to the TfdA dioxygenase family.</text>
</comment>
<dbReference type="PANTHER" id="PTHR43779">
    <property type="entry name" value="DIOXYGENASE RV0097-RELATED"/>
    <property type="match status" value="1"/>
</dbReference>
<dbReference type="GO" id="GO:0051213">
    <property type="term" value="F:dioxygenase activity"/>
    <property type="evidence" value="ECO:0007669"/>
    <property type="project" value="UniProtKB-KW"/>
</dbReference>
<evidence type="ECO:0000313" key="8">
    <source>
        <dbReference type="EMBL" id="KIW81683.1"/>
    </source>
</evidence>
<gene>
    <name evidence="8" type="ORF">Z517_04709</name>
</gene>
<reference evidence="8 9" key="1">
    <citation type="submission" date="2015-01" db="EMBL/GenBank/DDBJ databases">
        <title>The Genome Sequence of Fonsecaea pedrosoi CBS 271.37.</title>
        <authorList>
            <consortium name="The Broad Institute Genomics Platform"/>
            <person name="Cuomo C."/>
            <person name="de Hoog S."/>
            <person name="Gorbushina A."/>
            <person name="Stielow B."/>
            <person name="Teixiera M."/>
            <person name="Abouelleil A."/>
            <person name="Chapman S.B."/>
            <person name="Priest M."/>
            <person name="Young S.K."/>
            <person name="Wortman J."/>
            <person name="Nusbaum C."/>
            <person name="Birren B."/>
        </authorList>
    </citation>
    <scope>NUCLEOTIDE SEQUENCE [LARGE SCALE GENOMIC DNA]</scope>
    <source>
        <strain evidence="8 9">CBS 271.37</strain>
    </source>
</reference>
<feature type="region of interest" description="Disordered" evidence="6">
    <location>
        <begin position="315"/>
        <end position="349"/>
    </location>
</feature>
<dbReference type="InterPro" id="IPR003819">
    <property type="entry name" value="TauD/TfdA-like"/>
</dbReference>
<dbReference type="OrthoDB" id="5818554at2759"/>
<dbReference type="EMBL" id="KN846971">
    <property type="protein sequence ID" value="KIW81683.1"/>
    <property type="molecule type" value="Genomic_DNA"/>
</dbReference>
<evidence type="ECO:0000313" key="9">
    <source>
        <dbReference type="Proteomes" id="UP000053029"/>
    </source>
</evidence>
<dbReference type="PANTHER" id="PTHR43779:SF3">
    <property type="entry name" value="(3R)-3-[(CARBOXYMETHYL)AMINO]FATTY ACID OXYGENASE_DECARBOXYLASE"/>
    <property type="match status" value="1"/>
</dbReference>
<evidence type="ECO:0000256" key="3">
    <source>
        <dbReference type="ARBA" id="ARBA00022964"/>
    </source>
</evidence>
<proteinExistence type="inferred from homology"/>
<keyword evidence="5" id="KW-0408">Iron</keyword>